<dbReference type="GO" id="GO:0016491">
    <property type="term" value="F:oxidoreductase activity"/>
    <property type="evidence" value="ECO:0007669"/>
    <property type="project" value="UniProtKB-KW"/>
</dbReference>
<dbReference type="SUPFAM" id="SSF51905">
    <property type="entry name" value="FAD/NAD(P)-binding domain"/>
    <property type="match status" value="1"/>
</dbReference>
<dbReference type="InterPro" id="IPR036188">
    <property type="entry name" value="FAD/NAD-bd_sf"/>
</dbReference>
<keyword evidence="12" id="KW-1185">Reference proteome</keyword>
<dbReference type="PANTHER" id="PTHR47354:SF8">
    <property type="entry name" value="1,2-PHENYLACETYL-COA EPOXIDASE, SUBUNIT E"/>
    <property type="match status" value="1"/>
</dbReference>
<dbReference type="Gene3D" id="2.40.30.10">
    <property type="entry name" value="Translation factors"/>
    <property type="match status" value="1"/>
</dbReference>
<dbReference type="Proteomes" id="UP000432464">
    <property type="component" value="Unassembled WGS sequence"/>
</dbReference>
<keyword evidence="6" id="KW-0560">Oxidoreductase</keyword>
<keyword evidence="7" id="KW-0408">Iron</keyword>
<dbReference type="InterPro" id="IPR050415">
    <property type="entry name" value="MRET"/>
</dbReference>
<gene>
    <name evidence="11" type="ORF">GLP40_28830</name>
</gene>
<evidence type="ECO:0000256" key="4">
    <source>
        <dbReference type="ARBA" id="ARBA00022723"/>
    </source>
</evidence>
<keyword evidence="4" id="KW-0479">Metal-binding</keyword>
<evidence type="ECO:0000256" key="6">
    <source>
        <dbReference type="ARBA" id="ARBA00023002"/>
    </source>
</evidence>
<dbReference type="PROSITE" id="PS00197">
    <property type="entry name" value="2FE2S_FER_1"/>
    <property type="match status" value="1"/>
</dbReference>
<accession>A0A6I3L5X4</accession>
<comment type="cofactor">
    <cofactor evidence="1">
        <name>FAD</name>
        <dbReference type="ChEBI" id="CHEBI:57692"/>
    </cofactor>
</comment>
<dbReference type="InterPro" id="IPR001433">
    <property type="entry name" value="OxRdtase_FAD/NAD-bd"/>
</dbReference>
<dbReference type="InterPro" id="IPR017938">
    <property type="entry name" value="Riboflavin_synthase-like_b-brl"/>
</dbReference>
<dbReference type="InterPro" id="IPR006058">
    <property type="entry name" value="2Fe2S_fd_BS"/>
</dbReference>
<dbReference type="InterPro" id="IPR002938">
    <property type="entry name" value="FAD-bd"/>
</dbReference>
<dbReference type="GO" id="GO:0071949">
    <property type="term" value="F:FAD binding"/>
    <property type="evidence" value="ECO:0007669"/>
    <property type="project" value="InterPro"/>
</dbReference>
<evidence type="ECO:0000259" key="10">
    <source>
        <dbReference type="PROSITE" id="PS51384"/>
    </source>
</evidence>
<dbReference type="InterPro" id="IPR036010">
    <property type="entry name" value="2Fe-2S_ferredoxin-like_sf"/>
</dbReference>
<name>A0A6I3L5X4_9NOCA</name>
<dbReference type="Gene3D" id="3.50.50.60">
    <property type="entry name" value="FAD/NAD(P)-binding domain"/>
    <property type="match status" value="1"/>
</dbReference>
<keyword evidence="3" id="KW-0001">2Fe-2S</keyword>
<dbReference type="GO" id="GO:0046872">
    <property type="term" value="F:metal ion binding"/>
    <property type="evidence" value="ECO:0007669"/>
    <property type="project" value="UniProtKB-KW"/>
</dbReference>
<evidence type="ECO:0000256" key="5">
    <source>
        <dbReference type="ARBA" id="ARBA00022827"/>
    </source>
</evidence>
<dbReference type="Pfam" id="PF00175">
    <property type="entry name" value="NAD_binding_1"/>
    <property type="match status" value="1"/>
</dbReference>
<dbReference type="InterPro" id="IPR001041">
    <property type="entry name" value="2Fe-2S_ferredoxin-type"/>
</dbReference>
<feature type="domain" description="2Fe-2S ferredoxin-type" evidence="9">
    <location>
        <begin position="776"/>
        <end position="867"/>
    </location>
</feature>
<dbReference type="InterPro" id="IPR039261">
    <property type="entry name" value="FNR_nucleotide-bd"/>
</dbReference>
<dbReference type="CDD" id="cd00207">
    <property type="entry name" value="fer2"/>
    <property type="match status" value="1"/>
</dbReference>
<feature type="domain" description="FAD-binding FR-type" evidence="10">
    <location>
        <begin position="519"/>
        <end position="623"/>
    </location>
</feature>
<dbReference type="EMBL" id="WMBB01000016">
    <property type="protein sequence ID" value="MTE16748.1"/>
    <property type="molecule type" value="Genomic_DNA"/>
</dbReference>
<evidence type="ECO:0000256" key="2">
    <source>
        <dbReference type="ARBA" id="ARBA00022630"/>
    </source>
</evidence>
<dbReference type="PROSITE" id="PS51085">
    <property type="entry name" value="2FE2S_FER_2"/>
    <property type="match status" value="1"/>
</dbReference>
<evidence type="ECO:0000313" key="11">
    <source>
        <dbReference type="EMBL" id="MTE16748.1"/>
    </source>
</evidence>
<dbReference type="InterPro" id="IPR017927">
    <property type="entry name" value="FAD-bd_FR_type"/>
</dbReference>
<protein>
    <submittedName>
        <fullName evidence="11">2Fe-2S iron-sulfur cluster binding domain-containing protein</fullName>
    </submittedName>
</protein>
<dbReference type="GO" id="GO:0051537">
    <property type="term" value="F:2 iron, 2 sulfur cluster binding"/>
    <property type="evidence" value="ECO:0007669"/>
    <property type="project" value="UniProtKB-KW"/>
</dbReference>
<proteinExistence type="predicted"/>
<dbReference type="Pfam" id="PF01494">
    <property type="entry name" value="FAD_binding_3"/>
    <property type="match status" value="1"/>
</dbReference>
<dbReference type="SUPFAM" id="SSF54292">
    <property type="entry name" value="2Fe-2S ferredoxin-like"/>
    <property type="match status" value="1"/>
</dbReference>
<dbReference type="InterPro" id="IPR012675">
    <property type="entry name" value="Beta-grasp_dom_sf"/>
</dbReference>
<reference evidence="11 12" key="1">
    <citation type="submission" date="2019-11" db="EMBL/GenBank/DDBJ databases">
        <title>Nocardia sp. nov. CT2-14 isolated from soil.</title>
        <authorList>
            <person name="Kanchanasin P."/>
            <person name="Tanasupawat S."/>
            <person name="Yuki M."/>
            <person name="Kudo T."/>
        </authorList>
    </citation>
    <scope>NUCLEOTIDE SEQUENCE [LARGE SCALE GENOMIC DNA]</scope>
    <source>
        <strain evidence="11 12">CT2-14</strain>
    </source>
</reference>
<evidence type="ECO:0000313" key="12">
    <source>
        <dbReference type="Proteomes" id="UP000432464"/>
    </source>
</evidence>
<dbReference type="Pfam" id="PF00111">
    <property type="entry name" value="Fer2"/>
    <property type="match status" value="1"/>
</dbReference>
<dbReference type="RefSeq" id="WP_154791170.1">
    <property type="nucleotide sequence ID" value="NZ_WMBB01000016.1"/>
</dbReference>
<dbReference type="Gene3D" id="3.10.20.30">
    <property type="match status" value="1"/>
</dbReference>
<keyword evidence="2" id="KW-0285">Flavoprotein</keyword>
<keyword evidence="8" id="KW-0411">Iron-sulfur</keyword>
<dbReference type="SUPFAM" id="SSF63380">
    <property type="entry name" value="Riboflavin synthase domain-like"/>
    <property type="match status" value="1"/>
</dbReference>
<dbReference type="PROSITE" id="PS51384">
    <property type="entry name" value="FAD_FR"/>
    <property type="match status" value="1"/>
</dbReference>
<comment type="caution">
    <text evidence="11">The sequence shown here is derived from an EMBL/GenBank/DDBJ whole genome shotgun (WGS) entry which is preliminary data.</text>
</comment>
<organism evidence="11 12">
    <name type="scientific">Nocardia aurantiaca</name>
    <dbReference type="NCBI Taxonomy" id="2675850"/>
    <lineage>
        <taxon>Bacteria</taxon>
        <taxon>Bacillati</taxon>
        <taxon>Actinomycetota</taxon>
        <taxon>Actinomycetes</taxon>
        <taxon>Mycobacteriales</taxon>
        <taxon>Nocardiaceae</taxon>
        <taxon>Nocardia</taxon>
    </lineage>
</organism>
<dbReference type="SUPFAM" id="SSF52343">
    <property type="entry name" value="Ferredoxin reductase-like, C-terminal NADP-linked domain"/>
    <property type="match status" value="1"/>
</dbReference>
<dbReference type="InterPro" id="IPR008333">
    <property type="entry name" value="Cbr1-like_FAD-bd_dom"/>
</dbReference>
<dbReference type="Gene3D" id="3.40.50.80">
    <property type="entry name" value="Nucleotide-binding domain of ferredoxin-NADP reductase (FNR) module"/>
    <property type="match status" value="1"/>
</dbReference>
<evidence type="ECO:0000256" key="1">
    <source>
        <dbReference type="ARBA" id="ARBA00001974"/>
    </source>
</evidence>
<dbReference type="AlphaFoldDB" id="A0A6I3L5X4"/>
<dbReference type="PANTHER" id="PTHR47354">
    <property type="entry name" value="NADH OXIDOREDUCTASE HCR"/>
    <property type="match status" value="1"/>
</dbReference>
<evidence type="ECO:0000256" key="8">
    <source>
        <dbReference type="ARBA" id="ARBA00023014"/>
    </source>
</evidence>
<evidence type="ECO:0000256" key="7">
    <source>
        <dbReference type="ARBA" id="ARBA00023004"/>
    </source>
</evidence>
<dbReference type="Pfam" id="PF00970">
    <property type="entry name" value="FAD_binding_6"/>
    <property type="match status" value="1"/>
</dbReference>
<evidence type="ECO:0000256" key="3">
    <source>
        <dbReference type="ARBA" id="ARBA00022714"/>
    </source>
</evidence>
<keyword evidence="5" id="KW-0274">FAD</keyword>
<evidence type="ECO:0000259" key="9">
    <source>
        <dbReference type="PROSITE" id="PS51085"/>
    </source>
</evidence>
<dbReference type="CDD" id="cd06214">
    <property type="entry name" value="PA_degradation_oxidoreductase_like"/>
    <property type="match status" value="1"/>
</dbReference>
<sequence>MGRHPRRLVLPGLRRGQGRLRHGRNRTRLNRFPWFRRTPVRQHRQPRSAPVGSRTHAIVLGASMAGLLSARVLSDTFDKVTIVERDDLSMPGDRPGVPQGRHVHALLARGQQIFEELFPGITAALLTDGAIECRSMSELRMTIYGHTLHQSDAGYSLLQASRPFLEWRVRSRVRSLANVEIIDCCEALSLMTDHAGDRVTGVRVASDSHGTQEIQGDLVVSCMGRHGPVNQWLEDLGFERPAEEGLRIDMKYASRYVRLRGESVRGDKEIVIANRDPARGLALFAIEGQRHTLTLIGYGADHPPSDEDGFWRFAASVAPRDVWEALIDAEPITDIATYRYLANQRRRYERSARFPQGLLVLGDAVCSFSPAFGQGMSVSAMQAVELRRALAGGDHDLSRRFFGANARAIDNAWAMTRLFDLAMPHVSTRGGQHIRVLGPLTQLAMALGERDAAVGQQFSRIAALLDRPSAALRPAMLGRATAAMGSLGLAGAQSILAGLSLATRDSSTEFDPLPCVRVGGVHRLRVRSIEADTPDSVVIEFDVPARLAPRYRFSAGQHVVIHGTRDGRPVRRSYSLCDAAGSGRLRIAVKRRDGGAFSPYAVDHFPSDTDLYVSEPTGVFTPPGAHSTRTYCAVVGGSGITPVVSIIATTLEAEPASTFVLHYGSRDLDDTMLTTEIVALTRRFGDRLRVVHHLSRQSTIRRPRKGSAIDYRHGRISATQIAAHDADLWMLCGPRGLVTDMHQALRERGIDRSRILIELFETREISAPPAAAQTRCRVALTGHGDDLVFEMPQGTPILDAALELRPDLPYSCLGGSCGTCLAMVERGNVEMAPDPLLAITRDQIDAGYVLTCRARPVSDEVSLRFGR</sequence>